<dbReference type="Proteomes" id="UP000707356">
    <property type="component" value="Unassembled WGS sequence"/>
</dbReference>
<reference evidence="3" key="2">
    <citation type="journal article" date="2022" name="Microbiol. Resour. Announc.">
        <title>Metagenome Sequencing to Explore Phylogenomics of Terrestrial Cyanobacteria.</title>
        <authorList>
            <person name="Ward R.D."/>
            <person name="Stajich J.E."/>
            <person name="Johansen J.R."/>
            <person name="Huntemann M."/>
            <person name="Clum A."/>
            <person name="Foster B."/>
            <person name="Foster B."/>
            <person name="Roux S."/>
            <person name="Palaniappan K."/>
            <person name="Varghese N."/>
            <person name="Mukherjee S."/>
            <person name="Reddy T.B.K."/>
            <person name="Daum C."/>
            <person name="Copeland A."/>
            <person name="Chen I.A."/>
            <person name="Ivanova N.N."/>
            <person name="Kyrpides N.C."/>
            <person name="Shapiro N."/>
            <person name="Eloe-Fadrosh E.A."/>
            <person name="Pietrasiak N."/>
        </authorList>
    </citation>
    <scope>NUCLEOTIDE SEQUENCE</scope>
    <source>
        <strain evidence="3">GSE-TBD4-15B</strain>
    </source>
</reference>
<dbReference type="PANTHER" id="PTHR38340">
    <property type="entry name" value="S-LAYER PROTEIN"/>
    <property type="match status" value="1"/>
</dbReference>
<accession>A0A951U340</accession>
<dbReference type="AlphaFoldDB" id="A0A951U340"/>
<keyword evidence="2" id="KW-0964">Secreted</keyword>
<dbReference type="SUPFAM" id="SSF51120">
    <property type="entry name" value="beta-Roll"/>
    <property type="match status" value="2"/>
</dbReference>
<dbReference type="InterPro" id="IPR018511">
    <property type="entry name" value="Hemolysin-typ_Ca-bd_CS"/>
</dbReference>
<dbReference type="InterPro" id="IPR001343">
    <property type="entry name" value="Hemolysn_Ca-bd"/>
</dbReference>
<evidence type="ECO:0000256" key="1">
    <source>
        <dbReference type="ARBA" id="ARBA00004613"/>
    </source>
</evidence>
<dbReference type="PRINTS" id="PR00313">
    <property type="entry name" value="CABNDNGRPT"/>
</dbReference>
<gene>
    <name evidence="3" type="ORF">KME07_01965</name>
</gene>
<dbReference type="InterPro" id="IPR050557">
    <property type="entry name" value="RTX_toxin/Mannuronan_C5-epim"/>
</dbReference>
<evidence type="ECO:0000313" key="3">
    <source>
        <dbReference type="EMBL" id="MBW4464190.1"/>
    </source>
</evidence>
<dbReference type="InterPro" id="IPR011049">
    <property type="entry name" value="Serralysin-like_metalloprot_C"/>
</dbReference>
<protein>
    <recommendedName>
        <fullName evidence="5">Calcium-binding protein</fullName>
    </recommendedName>
</protein>
<proteinExistence type="predicted"/>
<dbReference type="GO" id="GO:0005576">
    <property type="term" value="C:extracellular region"/>
    <property type="evidence" value="ECO:0007669"/>
    <property type="project" value="UniProtKB-SubCell"/>
</dbReference>
<dbReference type="Gene3D" id="2.150.10.10">
    <property type="entry name" value="Serralysin-like metalloprotease, C-terminal"/>
    <property type="match status" value="2"/>
</dbReference>
<sequence length="284" mass="28425">MSEVIVPPGTTEPVFGLQIFNEEPVFVDQLSDGTVTVDAFSLTTDVSIVAEDPFDTTSYFAVTGSGDDTVITAAGDDEIFANLGDDIVFAGLGDDIVFGGAGDDRIFGSSGDDELFGGAGSDVIRGGSGDDYISGGAGDDNLFGGAGSDTIVGGGGNDVMRGGGGDDILVAGSGSDTLVGSGGADVFRFGKDSAQGLDTIADFTPGEDIIEIKRALLPGSGLSGTLTAADFATVTTLGSSDAKIIYESSTGLVYYNPGRSGSAPVALLAVDKNLSISADSFKIS</sequence>
<reference evidence="3" key="1">
    <citation type="submission" date="2021-05" db="EMBL/GenBank/DDBJ databases">
        <authorList>
            <person name="Pietrasiak N."/>
            <person name="Ward R."/>
            <person name="Stajich J.E."/>
            <person name="Kurbessoian T."/>
        </authorList>
    </citation>
    <scope>NUCLEOTIDE SEQUENCE</scope>
    <source>
        <strain evidence="3">GSE-TBD4-15B</strain>
    </source>
</reference>
<dbReference type="PANTHER" id="PTHR38340:SF1">
    <property type="entry name" value="S-LAYER PROTEIN"/>
    <property type="match status" value="1"/>
</dbReference>
<evidence type="ECO:0000256" key="2">
    <source>
        <dbReference type="ARBA" id="ARBA00022525"/>
    </source>
</evidence>
<organism evidence="3 4">
    <name type="scientific">Pegethrix bostrychoides GSE-TBD4-15B</name>
    <dbReference type="NCBI Taxonomy" id="2839662"/>
    <lineage>
        <taxon>Bacteria</taxon>
        <taxon>Bacillati</taxon>
        <taxon>Cyanobacteriota</taxon>
        <taxon>Cyanophyceae</taxon>
        <taxon>Oculatellales</taxon>
        <taxon>Oculatellaceae</taxon>
        <taxon>Pegethrix</taxon>
    </lineage>
</organism>
<dbReference type="GO" id="GO:0005509">
    <property type="term" value="F:calcium ion binding"/>
    <property type="evidence" value="ECO:0007669"/>
    <property type="project" value="InterPro"/>
</dbReference>
<comment type="subcellular location">
    <subcellularLocation>
        <location evidence="1">Secreted</location>
    </subcellularLocation>
</comment>
<dbReference type="Pfam" id="PF00353">
    <property type="entry name" value="HemolysinCabind"/>
    <property type="match status" value="3"/>
</dbReference>
<name>A0A951U340_9CYAN</name>
<dbReference type="EMBL" id="JAHHHV010000007">
    <property type="protein sequence ID" value="MBW4464190.1"/>
    <property type="molecule type" value="Genomic_DNA"/>
</dbReference>
<comment type="caution">
    <text evidence="3">The sequence shown here is derived from an EMBL/GenBank/DDBJ whole genome shotgun (WGS) entry which is preliminary data.</text>
</comment>
<evidence type="ECO:0000313" key="4">
    <source>
        <dbReference type="Proteomes" id="UP000707356"/>
    </source>
</evidence>
<evidence type="ECO:0008006" key="5">
    <source>
        <dbReference type="Google" id="ProtNLM"/>
    </source>
</evidence>
<dbReference type="PROSITE" id="PS00330">
    <property type="entry name" value="HEMOLYSIN_CALCIUM"/>
    <property type="match status" value="4"/>
</dbReference>